<dbReference type="PANTHER" id="PTHR21562:SF83">
    <property type="entry name" value="PECTIN ACETYLESTERASE 4"/>
    <property type="match status" value="1"/>
</dbReference>
<sequence length="651" mass="71045">MPTSAERMPTSAERMPTSAWEHAVVRRAHADIRRGACRHPPGSMPTSAERMPSSAWEHAVIRLGACRHPPSACRHPPSACRHPPGSMPSSAGEHANIRRAHANIRRAHANIRRAHAVIRRAHAVIRRARHQRIRERQQPIDLGLREVKVALPLRALGAEHDGREGILPRISAPRRTLRRQWGATPITKEPRHTRRAPRALSFFPSPALACLCAEPFHVEHTSMRQPLLAFAFLLVGCGDVPPDNLLSSGPSSEALEAEPQGAEATLSCTLPDRPVTHGPSTSEAWELVELSTATYPKALCNDGTPGTYMIHRNTTSTKWLIWLEGGGNCYDSATCAQRWNSSGNKLMSSKQLTTRFAQGTLEFPSRGVFSVDPNENPTFHDANVVRLNYCSSDVWSGDRAADPAAADVTDVKHWHFRGRAIIQAVFRELMLHENLPAATDIVYAGGSAGAGGVHFTVDDVQAQMPAGARFMGMPDAGFRFDHPSYDPNTGLESTAVPTDQRIFIEVAAGNWGGRGDASCHAAATTSDEHTSCREPGWLTTHGHIRTPLLIIQNQYDHNPLGHLGVDVDSNMDAGETGYTERYAARTRELLASTDSLHSCFADYDSQHVTSHGPAAGTSTIDGTVLRDAIDAFYRRPCTPERRIEAPPPGAP</sequence>
<name>A0A4U1JJD3_9BACT</name>
<dbReference type="GO" id="GO:0016787">
    <property type="term" value="F:hydrolase activity"/>
    <property type="evidence" value="ECO:0007669"/>
    <property type="project" value="InterPro"/>
</dbReference>
<dbReference type="Proteomes" id="UP000309215">
    <property type="component" value="Unassembled WGS sequence"/>
</dbReference>
<reference evidence="1 2" key="1">
    <citation type="submission" date="2019-04" db="EMBL/GenBank/DDBJ databases">
        <authorList>
            <person name="Li Y."/>
            <person name="Wang J."/>
        </authorList>
    </citation>
    <scope>NUCLEOTIDE SEQUENCE [LARGE SCALE GENOMIC DNA]</scope>
    <source>
        <strain evidence="1 2">DSM 14668</strain>
    </source>
</reference>
<proteinExistence type="predicted"/>
<dbReference type="AlphaFoldDB" id="A0A4U1JJD3"/>
<evidence type="ECO:0000313" key="1">
    <source>
        <dbReference type="EMBL" id="TKD12836.1"/>
    </source>
</evidence>
<dbReference type="EMBL" id="SSMQ01000002">
    <property type="protein sequence ID" value="TKD12836.1"/>
    <property type="molecule type" value="Genomic_DNA"/>
</dbReference>
<evidence type="ECO:0000313" key="2">
    <source>
        <dbReference type="Proteomes" id="UP000309215"/>
    </source>
</evidence>
<organism evidence="1 2">
    <name type="scientific">Polyangium fumosum</name>
    <dbReference type="NCBI Taxonomy" id="889272"/>
    <lineage>
        <taxon>Bacteria</taxon>
        <taxon>Pseudomonadati</taxon>
        <taxon>Myxococcota</taxon>
        <taxon>Polyangia</taxon>
        <taxon>Polyangiales</taxon>
        <taxon>Polyangiaceae</taxon>
        <taxon>Polyangium</taxon>
    </lineage>
</organism>
<dbReference type="OrthoDB" id="9802991at2"/>
<evidence type="ECO:0008006" key="3">
    <source>
        <dbReference type="Google" id="ProtNLM"/>
    </source>
</evidence>
<dbReference type="InterPro" id="IPR004963">
    <property type="entry name" value="PAE/NOTUM"/>
</dbReference>
<protein>
    <recommendedName>
        <fullName evidence="3">Pectin acetylesterase</fullName>
    </recommendedName>
</protein>
<keyword evidence="2" id="KW-1185">Reference proteome</keyword>
<accession>A0A4U1JJD3</accession>
<dbReference type="PANTHER" id="PTHR21562">
    <property type="entry name" value="NOTUM-RELATED"/>
    <property type="match status" value="1"/>
</dbReference>
<gene>
    <name evidence="1" type="ORF">E8A74_03560</name>
</gene>
<dbReference type="Pfam" id="PF03283">
    <property type="entry name" value="PAE"/>
    <property type="match status" value="1"/>
</dbReference>
<comment type="caution">
    <text evidence="1">The sequence shown here is derived from an EMBL/GenBank/DDBJ whole genome shotgun (WGS) entry which is preliminary data.</text>
</comment>